<dbReference type="PANTHER" id="PTHR47545">
    <property type="entry name" value="MULTIFUNCTIONAL CCA PROTEIN"/>
    <property type="match status" value="1"/>
</dbReference>
<sequence length="367" mass="40677">MIAVGAELGAEDAPWLAAMAETPQNPLYHGEGDVLAHTRMVCEQLVAAPDWAQLSELTREELWLAAVLHDVGKPATTRFQDGRWTAPGHARRGAIIARRLLWEAGVEPHARERICALVRHHMAPYRLVGAGRAVRRCLEISVEAGCDRQHRLTRADALGRIAPDVEGLALEVDLFAEFAAELGCLDAPYPFASDHARFSYFTRDDRDPAYAAYDDTRSRVVVLSGLPGSGKDLWIALHGDGRPVISLDDLRRERGIKRGDSTGEGRLIQDAREQARVYLRAGEPFIWNATNLSAQLRGQTLALLADYHAHVTIVAVEAPADELARRNRDRAHPVPWPAIERMLDRWEAPTRTECHVLDTWNAGVSAT</sequence>
<dbReference type="Gene3D" id="1.10.3090.10">
    <property type="entry name" value="cca-adding enzyme, domain 2"/>
    <property type="match status" value="1"/>
</dbReference>
<dbReference type="NCBIfam" id="TIGR00277">
    <property type="entry name" value="HDIG"/>
    <property type="match status" value="1"/>
</dbReference>
<dbReference type="Pfam" id="PF13671">
    <property type="entry name" value="AAA_33"/>
    <property type="match status" value="1"/>
</dbReference>
<protein>
    <submittedName>
        <fullName evidence="3">AAA family ATPase</fullName>
    </submittedName>
</protein>
<dbReference type="CDD" id="cd00077">
    <property type="entry name" value="HDc"/>
    <property type="match status" value="1"/>
</dbReference>
<dbReference type="RefSeq" id="WP_202957144.1">
    <property type="nucleotide sequence ID" value="NZ_JAPCID010000008.1"/>
</dbReference>
<feature type="domain" description="HD" evidence="2">
    <location>
        <begin position="46"/>
        <end position="126"/>
    </location>
</feature>
<dbReference type="InterPro" id="IPR003607">
    <property type="entry name" value="HD/PDEase_dom"/>
</dbReference>
<evidence type="ECO:0000313" key="4">
    <source>
        <dbReference type="Proteomes" id="UP001147700"/>
    </source>
</evidence>
<dbReference type="InterPro" id="IPR006675">
    <property type="entry name" value="HDIG_dom"/>
</dbReference>
<keyword evidence="1" id="KW-0547">Nucleotide-binding</keyword>
<accession>A0ABT4RF85</accession>
<keyword evidence="4" id="KW-1185">Reference proteome</keyword>
<proteinExistence type="predicted"/>
<evidence type="ECO:0000256" key="1">
    <source>
        <dbReference type="ARBA" id="ARBA00022741"/>
    </source>
</evidence>
<dbReference type="Proteomes" id="UP001147700">
    <property type="component" value="Unassembled WGS sequence"/>
</dbReference>
<dbReference type="InterPro" id="IPR050124">
    <property type="entry name" value="tRNA_CCA-adding_enzyme"/>
</dbReference>
<dbReference type="EMBL" id="JAPCID010000008">
    <property type="protein sequence ID" value="MDA0137192.1"/>
    <property type="molecule type" value="Genomic_DNA"/>
</dbReference>
<name>A0ABT4RF85_9ACTN</name>
<organism evidence="3 4">
    <name type="scientific">Solirubrobacter deserti</name>
    <dbReference type="NCBI Taxonomy" id="2282478"/>
    <lineage>
        <taxon>Bacteria</taxon>
        <taxon>Bacillati</taxon>
        <taxon>Actinomycetota</taxon>
        <taxon>Thermoleophilia</taxon>
        <taxon>Solirubrobacterales</taxon>
        <taxon>Solirubrobacteraceae</taxon>
        <taxon>Solirubrobacter</taxon>
    </lineage>
</organism>
<dbReference type="InterPro" id="IPR027417">
    <property type="entry name" value="P-loop_NTPase"/>
</dbReference>
<dbReference type="SUPFAM" id="SSF109604">
    <property type="entry name" value="HD-domain/PDEase-like"/>
    <property type="match status" value="1"/>
</dbReference>
<evidence type="ECO:0000313" key="3">
    <source>
        <dbReference type="EMBL" id="MDA0137192.1"/>
    </source>
</evidence>
<reference evidence="3" key="1">
    <citation type="submission" date="2022-10" db="EMBL/GenBank/DDBJ databases">
        <title>The WGS of Solirubrobacter sp. CPCC 204708.</title>
        <authorList>
            <person name="Jiang Z."/>
        </authorList>
    </citation>
    <scope>NUCLEOTIDE SEQUENCE</scope>
    <source>
        <strain evidence="3">CPCC 204708</strain>
    </source>
</reference>
<dbReference type="SUPFAM" id="SSF52540">
    <property type="entry name" value="P-loop containing nucleoside triphosphate hydrolases"/>
    <property type="match status" value="1"/>
</dbReference>
<evidence type="ECO:0000259" key="2">
    <source>
        <dbReference type="Pfam" id="PF01966"/>
    </source>
</evidence>
<dbReference type="Pfam" id="PF01966">
    <property type="entry name" value="HD"/>
    <property type="match status" value="1"/>
</dbReference>
<dbReference type="Gene3D" id="3.40.50.300">
    <property type="entry name" value="P-loop containing nucleotide triphosphate hydrolases"/>
    <property type="match status" value="1"/>
</dbReference>
<gene>
    <name evidence="3" type="ORF">OJ962_06760</name>
</gene>
<comment type="caution">
    <text evidence="3">The sequence shown here is derived from an EMBL/GenBank/DDBJ whole genome shotgun (WGS) entry which is preliminary data.</text>
</comment>
<dbReference type="InterPro" id="IPR006674">
    <property type="entry name" value="HD_domain"/>
</dbReference>
<dbReference type="PANTHER" id="PTHR47545:SF1">
    <property type="entry name" value="MULTIFUNCTIONAL CCA PROTEIN"/>
    <property type="match status" value="1"/>
</dbReference>